<keyword evidence="17" id="KW-1185">Reference proteome</keyword>
<comment type="subcellular location">
    <subcellularLocation>
        <location evidence="2">Endoplasmic reticulum membrane</location>
        <topology evidence="2">Multi-pass membrane protein</topology>
    </subcellularLocation>
</comment>
<evidence type="ECO:0000256" key="13">
    <source>
        <dbReference type="ARBA" id="ARBA00023160"/>
    </source>
</evidence>
<reference evidence="16 17" key="1">
    <citation type="submission" date="2012-12" db="EMBL/GenBank/DDBJ databases">
        <title>Genome assembly of Fulvivirga imtechensis AK7.</title>
        <authorList>
            <person name="Nupur N."/>
            <person name="Khatri I."/>
            <person name="Kumar R."/>
            <person name="Subramanian S."/>
            <person name="Pinnaka A."/>
        </authorList>
    </citation>
    <scope>NUCLEOTIDE SEQUENCE [LARGE SCALE GENOMIC DNA]</scope>
    <source>
        <strain evidence="16 17">AK7</strain>
    </source>
</reference>
<dbReference type="EMBL" id="AMZN01000139">
    <property type="protein sequence ID" value="ELR68134.1"/>
    <property type="molecule type" value="Genomic_DNA"/>
</dbReference>
<evidence type="ECO:0000256" key="7">
    <source>
        <dbReference type="ARBA" id="ARBA00022832"/>
    </source>
</evidence>
<keyword evidence="7" id="KW-0276">Fatty acid metabolism</keyword>
<evidence type="ECO:0000313" key="17">
    <source>
        <dbReference type="Proteomes" id="UP000011135"/>
    </source>
</evidence>
<feature type="transmembrane region" description="Helical" evidence="14">
    <location>
        <begin position="114"/>
        <end position="135"/>
    </location>
</feature>
<evidence type="ECO:0000256" key="11">
    <source>
        <dbReference type="ARBA" id="ARBA00023098"/>
    </source>
</evidence>
<evidence type="ECO:0000256" key="4">
    <source>
        <dbReference type="ARBA" id="ARBA00022692"/>
    </source>
</evidence>
<evidence type="ECO:0000256" key="10">
    <source>
        <dbReference type="ARBA" id="ARBA00023002"/>
    </source>
</evidence>
<keyword evidence="3" id="KW-0444">Lipid biosynthesis</keyword>
<dbReference type="PANTHER" id="PTHR12863">
    <property type="entry name" value="FATTY ACID HYDROXYLASE"/>
    <property type="match status" value="1"/>
</dbReference>
<keyword evidence="12 14" id="KW-0472">Membrane</keyword>
<dbReference type="AlphaFoldDB" id="L8JKV5"/>
<evidence type="ECO:0000256" key="12">
    <source>
        <dbReference type="ARBA" id="ARBA00023136"/>
    </source>
</evidence>
<evidence type="ECO:0000313" key="16">
    <source>
        <dbReference type="EMBL" id="ELR68134.1"/>
    </source>
</evidence>
<feature type="transmembrane region" description="Helical" evidence="14">
    <location>
        <begin position="141"/>
        <end position="161"/>
    </location>
</feature>
<dbReference type="InterPro" id="IPR014430">
    <property type="entry name" value="Scs7"/>
</dbReference>
<dbReference type="Pfam" id="PF04116">
    <property type="entry name" value="FA_hydroxylase"/>
    <property type="match status" value="1"/>
</dbReference>
<keyword evidence="13" id="KW-0275">Fatty acid biosynthesis</keyword>
<dbReference type="OrthoDB" id="9784228at2"/>
<keyword evidence="4 14" id="KW-0812">Transmembrane</keyword>
<keyword evidence="9 14" id="KW-1133">Transmembrane helix</keyword>
<proteinExistence type="predicted"/>
<dbReference type="GO" id="GO:0005506">
    <property type="term" value="F:iron ion binding"/>
    <property type="evidence" value="ECO:0007669"/>
    <property type="project" value="InterPro"/>
</dbReference>
<feature type="transmembrane region" description="Helical" evidence="14">
    <location>
        <begin position="32"/>
        <end position="51"/>
    </location>
</feature>
<sequence>MAQAAQQHKPTNKGTTTLFKNPILEKLSRTHIAIPITLFILYSGGLLYWSVVNTSLAPLTTIGLFFVGLLAFTLVEYAMHRYLFHMSTYTELRRKIQYNFHGVHHDYPKDKDRLAMPPLVSITIATTLLLLFRLIMGDFVFAFLPGFLIGYAGYLFVHYIVHAYQPPKNIFKTLWVHHGIHHYKDPERAFGVSSPLWDYIFRTMPRTQKSR</sequence>
<keyword evidence="5" id="KW-0479">Metal-binding</keyword>
<dbReference type="GO" id="GO:0006633">
    <property type="term" value="P:fatty acid biosynthetic process"/>
    <property type="evidence" value="ECO:0007669"/>
    <property type="project" value="UniProtKB-KW"/>
</dbReference>
<evidence type="ECO:0000256" key="14">
    <source>
        <dbReference type="SAM" id="Phobius"/>
    </source>
</evidence>
<evidence type="ECO:0000256" key="6">
    <source>
        <dbReference type="ARBA" id="ARBA00022824"/>
    </source>
</evidence>
<protein>
    <submittedName>
        <fullName evidence="16">Putative fatty acid hydroxylase</fullName>
    </submittedName>
</protein>
<dbReference type="STRING" id="1237149.C900_00710"/>
<name>L8JKV5_9BACT</name>
<organism evidence="16 17">
    <name type="scientific">Fulvivirga imtechensis AK7</name>
    <dbReference type="NCBI Taxonomy" id="1237149"/>
    <lineage>
        <taxon>Bacteria</taxon>
        <taxon>Pseudomonadati</taxon>
        <taxon>Bacteroidota</taxon>
        <taxon>Cytophagia</taxon>
        <taxon>Cytophagales</taxon>
        <taxon>Fulvivirgaceae</taxon>
        <taxon>Fulvivirga</taxon>
    </lineage>
</organism>
<feature type="transmembrane region" description="Helical" evidence="14">
    <location>
        <begin position="57"/>
        <end position="79"/>
    </location>
</feature>
<dbReference type="GO" id="GO:0080132">
    <property type="term" value="F:fatty acid 2-hydroxylase activity"/>
    <property type="evidence" value="ECO:0007669"/>
    <property type="project" value="InterPro"/>
</dbReference>
<feature type="domain" description="Fatty acid hydroxylase" evidence="15">
    <location>
        <begin position="65"/>
        <end position="203"/>
    </location>
</feature>
<evidence type="ECO:0000256" key="8">
    <source>
        <dbReference type="ARBA" id="ARBA00022833"/>
    </source>
</evidence>
<comment type="cofactor">
    <cofactor evidence="1">
        <name>Zn(2+)</name>
        <dbReference type="ChEBI" id="CHEBI:29105"/>
    </cofactor>
</comment>
<keyword evidence="10" id="KW-0560">Oxidoreductase</keyword>
<keyword evidence="11" id="KW-0443">Lipid metabolism</keyword>
<keyword evidence="6" id="KW-0256">Endoplasmic reticulum</keyword>
<evidence type="ECO:0000256" key="9">
    <source>
        <dbReference type="ARBA" id="ARBA00022989"/>
    </source>
</evidence>
<dbReference type="GO" id="GO:0016020">
    <property type="term" value="C:membrane"/>
    <property type="evidence" value="ECO:0007669"/>
    <property type="project" value="InterPro"/>
</dbReference>
<evidence type="ECO:0000256" key="5">
    <source>
        <dbReference type="ARBA" id="ARBA00022723"/>
    </source>
</evidence>
<dbReference type="InterPro" id="IPR006694">
    <property type="entry name" value="Fatty_acid_hydroxylase"/>
</dbReference>
<accession>L8JKV5</accession>
<dbReference type="PANTHER" id="PTHR12863:SF1">
    <property type="entry name" value="FATTY ACID 2-HYDROXYLASE"/>
    <property type="match status" value="1"/>
</dbReference>
<evidence type="ECO:0000256" key="1">
    <source>
        <dbReference type="ARBA" id="ARBA00001947"/>
    </source>
</evidence>
<evidence type="ECO:0000256" key="3">
    <source>
        <dbReference type="ARBA" id="ARBA00022516"/>
    </source>
</evidence>
<gene>
    <name evidence="16" type="ORF">C900_00710</name>
</gene>
<keyword evidence="8" id="KW-0862">Zinc</keyword>
<comment type="caution">
    <text evidence="16">The sequence shown here is derived from an EMBL/GenBank/DDBJ whole genome shotgun (WGS) entry which is preliminary data.</text>
</comment>
<evidence type="ECO:0000256" key="2">
    <source>
        <dbReference type="ARBA" id="ARBA00004477"/>
    </source>
</evidence>
<dbReference type="eggNOG" id="COG3000">
    <property type="taxonomic scope" value="Bacteria"/>
</dbReference>
<dbReference type="RefSeq" id="WP_009583632.1">
    <property type="nucleotide sequence ID" value="NZ_AMZN01000139.1"/>
</dbReference>
<evidence type="ECO:0000259" key="15">
    <source>
        <dbReference type="Pfam" id="PF04116"/>
    </source>
</evidence>
<dbReference type="Proteomes" id="UP000011135">
    <property type="component" value="Unassembled WGS sequence"/>
</dbReference>